<proteinExistence type="predicted"/>
<accession>A0A7T7XKP7</accession>
<dbReference type="RefSeq" id="WP_215625343.1">
    <property type="nucleotide sequence ID" value="NZ_CP067089.2"/>
</dbReference>
<keyword evidence="4" id="KW-1185">Reference proteome</keyword>
<keyword evidence="2" id="KW-0812">Transmembrane</keyword>
<gene>
    <name evidence="3" type="ORF">JFL75_13940</name>
</gene>
<reference evidence="3" key="1">
    <citation type="submission" date="2021-01" db="EMBL/GenBank/DDBJ databases">
        <title>Description of Breznakiella homolactica.</title>
        <authorList>
            <person name="Song Y."/>
            <person name="Brune A."/>
        </authorList>
    </citation>
    <scope>NUCLEOTIDE SEQUENCE</scope>
    <source>
        <strain evidence="3">RmG30</strain>
    </source>
</reference>
<sequence>MKKSISAAGMTVLFLFLLQIPLNGQTVTTTSIEPTPVKVTKEEFPLWVKDLRRAEIVAFGSFPFTIFFAITAVDTYRWATHDWDNRYAPWPVKSSGAVSMTNNELFLSLGIGIAGAVAISVADHIIIRVKRSRAEREIQALPPGDPIIIRTPSRQDIDEDHPDGADGGLPGISGEPDAGTVPGV</sequence>
<dbReference type="AlphaFoldDB" id="A0A7T7XKP7"/>
<name>A0A7T7XKP7_9SPIR</name>
<keyword evidence="2" id="KW-1133">Transmembrane helix</keyword>
<evidence type="ECO:0000256" key="1">
    <source>
        <dbReference type="SAM" id="MobiDB-lite"/>
    </source>
</evidence>
<organism evidence="3 4">
    <name type="scientific">Breznakiella homolactica</name>
    <dbReference type="NCBI Taxonomy" id="2798577"/>
    <lineage>
        <taxon>Bacteria</taxon>
        <taxon>Pseudomonadati</taxon>
        <taxon>Spirochaetota</taxon>
        <taxon>Spirochaetia</taxon>
        <taxon>Spirochaetales</taxon>
        <taxon>Breznakiellaceae</taxon>
        <taxon>Breznakiella</taxon>
    </lineage>
</organism>
<feature type="transmembrane region" description="Helical" evidence="2">
    <location>
        <begin position="105"/>
        <end position="127"/>
    </location>
</feature>
<evidence type="ECO:0000256" key="2">
    <source>
        <dbReference type="SAM" id="Phobius"/>
    </source>
</evidence>
<evidence type="ECO:0000313" key="4">
    <source>
        <dbReference type="Proteomes" id="UP000595917"/>
    </source>
</evidence>
<feature type="region of interest" description="Disordered" evidence="1">
    <location>
        <begin position="143"/>
        <end position="184"/>
    </location>
</feature>
<dbReference type="KEGG" id="bhc:JFL75_13940"/>
<dbReference type="EMBL" id="CP067089">
    <property type="protein sequence ID" value="QQO08037.1"/>
    <property type="molecule type" value="Genomic_DNA"/>
</dbReference>
<dbReference type="Proteomes" id="UP000595917">
    <property type="component" value="Chromosome"/>
</dbReference>
<protein>
    <submittedName>
        <fullName evidence="3">Uncharacterized protein</fullName>
    </submittedName>
</protein>
<keyword evidence="2" id="KW-0472">Membrane</keyword>
<evidence type="ECO:0000313" key="3">
    <source>
        <dbReference type="EMBL" id="QQO08037.1"/>
    </source>
</evidence>